<dbReference type="KEGG" id="eus:EUTSA_v10015804mg"/>
<reference evidence="1 2" key="1">
    <citation type="journal article" date="2013" name="Front. Plant Sci.">
        <title>The Reference Genome of the Halophytic Plant Eutrema salsugineum.</title>
        <authorList>
            <person name="Yang R."/>
            <person name="Jarvis D.E."/>
            <person name="Chen H."/>
            <person name="Beilstein M.A."/>
            <person name="Grimwood J."/>
            <person name="Jenkins J."/>
            <person name="Shu S."/>
            <person name="Prochnik S."/>
            <person name="Xin M."/>
            <person name="Ma C."/>
            <person name="Schmutz J."/>
            <person name="Wing R.A."/>
            <person name="Mitchell-Olds T."/>
            <person name="Schumaker K.S."/>
            <person name="Wang X."/>
        </authorList>
    </citation>
    <scope>NUCLEOTIDE SEQUENCE [LARGE SCALE GENOMIC DNA]</scope>
</reference>
<keyword evidence="2" id="KW-1185">Reference proteome</keyword>
<sequence length="343" mass="39860">IYAIKPQTKSIAFKEPEYVHKFGCNKVVRISFVNYMHQRVSRFQGQVINSFEIHLFDSVGLGADIEYIEFAVSKQVKKLVLDFSNSVWREVIIELLVCVYTQNSLQSLCIYACRFDPFKFANPELLRSLCVGWTELDSMMIEGQIKELVVENYDFPLMSCFFDLPSVDIFKYSGHIFCLDFEKVNMVIKEAYLDFGVEGEYEDEPTESHIAQGEIPCVCVIQECHDPDFMLRDLEAQHLVLRTKLHLKEFMGIRILLENCPVLQTLTFDYVPPDSSFCSKTITYRGIDRQTYWLQNISYKCLIKTLKAVVFKKFTGSLDQLHMLNFLVRTGPECVRSLERVDK</sequence>
<dbReference type="Gramene" id="ESQ42979">
    <property type="protein sequence ID" value="ESQ42979"/>
    <property type="gene ID" value="EUTSA_v10015804mg"/>
</dbReference>
<dbReference type="PANTHER" id="PTHR31900:SF32">
    <property type="entry name" value="F-BOX_RNI_FBD-LIKE DOMAIN PROTEIN"/>
    <property type="match status" value="1"/>
</dbReference>
<dbReference type="EMBL" id="KI517464">
    <property type="protein sequence ID" value="ESQ42979.1"/>
    <property type="molecule type" value="Genomic_DNA"/>
</dbReference>
<dbReference type="InterPro" id="IPR050232">
    <property type="entry name" value="FBL13/AtMIF1-like"/>
</dbReference>
<dbReference type="STRING" id="72664.V4LGZ3"/>
<organism evidence="1 2">
    <name type="scientific">Eutrema salsugineum</name>
    <name type="common">Saltwater cress</name>
    <name type="synonym">Sisymbrium salsugineum</name>
    <dbReference type="NCBI Taxonomy" id="72664"/>
    <lineage>
        <taxon>Eukaryota</taxon>
        <taxon>Viridiplantae</taxon>
        <taxon>Streptophyta</taxon>
        <taxon>Embryophyta</taxon>
        <taxon>Tracheophyta</taxon>
        <taxon>Spermatophyta</taxon>
        <taxon>Magnoliopsida</taxon>
        <taxon>eudicotyledons</taxon>
        <taxon>Gunneridae</taxon>
        <taxon>Pentapetalae</taxon>
        <taxon>rosids</taxon>
        <taxon>malvids</taxon>
        <taxon>Brassicales</taxon>
        <taxon>Brassicaceae</taxon>
        <taxon>Eutremeae</taxon>
        <taxon>Eutrema</taxon>
    </lineage>
</organism>
<dbReference type="AlphaFoldDB" id="V4LGZ3"/>
<protein>
    <recommendedName>
        <fullName evidence="3">FBD domain-containing protein</fullName>
    </recommendedName>
</protein>
<evidence type="ECO:0008006" key="3">
    <source>
        <dbReference type="Google" id="ProtNLM"/>
    </source>
</evidence>
<name>V4LGZ3_EUTSA</name>
<dbReference type="Proteomes" id="UP000030689">
    <property type="component" value="Unassembled WGS sequence"/>
</dbReference>
<feature type="non-terminal residue" evidence="1">
    <location>
        <position position="1"/>
    </location>
</feature>
<accession>V4LGZ3</accession>
<gene>
    <name evidence="1" type="ORF">EUTSA_v10015804mg</name>
</gene>
<dbReference type="PANTHER" id="PTHR31900">
    <property type="entry name" value="F-BOX/RNI SUPERFAMILY PROTEIN-RELATED"/>
    <property type="match status" value="1"/>
</dbReference>
<evidence type="ECO:0000313" key="1">
    <source>
        <dbReference type="EMBL" id="ESQ42979.1"/>
    </source>
</evidence>
<proteinExistence type="predicted"/>
<evidence type="ECO:0000313" key="2">
    <source>
        <dbReference type="Proteomes" id="UP000030689"/>
    </source>
</evidence>
<dbReference type="eggNOG" id="ENOG502QVFC">
    <property type="taxonomic scope" value="Eukaryota"/>
</dbReference>